<accession>A0A3N0BXL5</accession>
<sequence length="120" mass="14117">MLVLWQIITIPLLEERDLWDNAFNPGSNHKTLFPSLRGEGLYKSTNATSFRRVRPFFLPGSNHKTLFPYLQREGMQKRTSTSSFRRVRPFFLPGSNQKLCFLIFKERECRKEHALLPFIG</sequence>
<keyword evidence="2" id="KW-1185">Reference proteome</keyword>
<gene>
    <name evidence="1" type="ORF">D7004_06825</name>
</gene>
<organism evidence="1 2">
    <name type="scientific">Pedobacter jejuensis</name>
    <dbReference type="NCBI Taxonomy" id="1268550"/>
    <lineage>
        <taxon>Bacteria</taxon>
        <taxon>Pseudomonadati</taxon>
        <taxon>Bacteroidota</taxon>
        <taxon>Sphingobacteriia</taxon>
        <taxon>Sphingobacteriales</taxon>
        <taxon>Sphingobacteriaceae</taxon>
        <taxon>Pedobacter</taxon>
    </lineage>
</organism>
<evidence type="ECO:0000313" key="2">
    <source>
        <dbReference type="Proteomes" id="UP000274046"/>
    </source>
</evidence>
<dbReference type="EMBL" id="RBEE01000011">
    <property type="protein sequence ID" value="RNL54501.1"/>
    <property type="molecule type" value="Genomic_DNA"/>
</dbReference>
<dbReference type="Proteomes" id="UP000274046">
    <property type="component" value="Unassembled WGS sequence"/>
</dbReference>
<comment type="caution">
    <text evidence="1">The sequence shown here is derived from an EMBL/GenBank/DDBJ whole genome shotgun (WGS) entry which is preliminary data.</text>
</comment>
<evidence type="ECO:0000313" key="1">
    <source>
        <dbReference type="EMBL" id="RNL54501.1"/>
    </source>
</evidence>
<protein>
    <submittedName>
        <fullName evidence="1">Uncharacterized protein</fullName>
    </submittedName>
</protein>
<proteinExistence type="predicted"/>
<name>A0A3N0BXL5_9SPHI</name>
<reference evidence="1 2" key="1">
    <citation type="submission" date="2018-10" db="EMBL/GenBank/DDBJ databases">
        <title>Genome sequencing of Pedobacter jejuensis TNB23.</title>
        <authorList>
            <person name="Cho Y.-J."/>
            <person name="Cho A."/>
            <person name="Kim O.-S."/>
        </authorList>
    </citation>
    <scope>NUCLEOTIDE SEQUENCE [LARGE SCALE GENOMIC DNA]</scope>
    <source>
        <strain evidence="1 2">TNB23</strain>
    </source>
</reference>
<dbReference type="AlphaFoldDB" id="A0A3N0BXL5"/>